<evidence type="ECO:0000313" key="2">
    <source>
        <dbReference type="Proteomes" id="UP000554286"/>
    </source>
</evidence>
<gene>
    <name evidence="1" type="ORF">GGD89_002626</name>
</gene>
<name>A0A7W6WAM1_9PROT</name>
<sequence length="97" mass="10990">MVYNDERPHEALGQVPPATLWRPSRRPYPDHLLEPWYDPDHAVRRVRVNGSIKWAGVFVFVSEALVGEPVGIVETDTGRVEVRKAVVSTDLSWLRGS</sequence>
<dbReference type="RefSeq" id="WP_184046072.1">
    <property type="nucleotide sequence ID" value="NZ_JACIGK010000020.1"/>
</dbReference>
<comment type="caution">
    <text evidence="1">The sequence shown here is derived from an EMBL/GenBank/DDBJ whole genome shotgun (WGS) entry which is preliminary data.</text>
</comment>
<dbReference type="EMBL" id="JACIGK010000020">
    <property type="protein sequence ID" value="MBB4266988.1"/>
    <property type="molecule type" value="Genomic_DNA"/>
</dbReference>
<reference evidence="1 2" key="1">
    <citation type="submission" date="2020-08" db="EMBL/GenBank/DDBJ databases">
        <title>Genome sequencing of Purple Non-Sulfur Bacteria from various extreme environments.</title>
        <authorList>
            <person name="Mayer M."/>
        </authorList>
    </citation>
    <scope>NUCLEOTIDE SEQUENCE [LARGE SCALE GENOMIC DNA]</scope>
    <source>
        <strain evidence="1 2">JA131</strain>
    </source>
</reference>
<keyword evidence="2" id="KW-1185">Reference proteome</keyword>
<organism evidence="1 2">
    <name type="scientific">Roseospira visakhapatnamensis</name>
    <dbReference type="NCBI Taxonomy" id="390880"/>
    <lineage>
        <taxon>Bacteria</taxon>
        <taxon>Pseudomonadati</taxon>
        <taxon>Pseudomonadota</taxon>
        <taxon>Alphaproteobacteria</taxon>
        <taxon>Rhodospirillales</taxon>
        <taxon>Rhodospirillaceae</taxon>
        <taxon>Roseospira</taxon>
    </lineage>
</organism>
<accession>A0A7W6WAM1</accession>
<dbReference type="AlphaFoldDB" id="A0A7W6WAM1"/>
<evidence type="ECO:0000313" key="1">
    <source>
        <dbReference type="EMBL" id="MBB4266988.1"/>
    </source>
</evidence>
<dbReference type="Proteomes" id="UP000554286">
    <property type="component" value="Unassembled WGS sequence"/>
</dbReference>
<protein>
    <recommendedName>
        <fullName evidence="3">Transposase</fullName>
    </recommendedName>
</protein>
<proteinExistence type="predicted"/>
<evidence type="ECO:0008006" key="3">
    <source>
        <dbReference type="Google" id="ProtNLM"/>
    </source>
</evidence>